<dbReference type="GO" id="GO:0006508">
    <property type="term" value="P:proteolysis"/>
    <property type="evidence" value="ECO:0007669"/>
    <property type="project" value="UniProtKB-KW"/>
</dbReference>
<sequence length="368" mass="39154">MPEPTFDPALPDPSPAGNESPLRPPRSAWDSGGDRSHVKTFVLASVLMAAIGLGALAVHADVRSLWRQKFGPPLTTDELRARVATCERDGDLACAQDTLTTLLKRHPDDGVARAQLGLVMHHRDDDAHAVIEFKRAIDGGEGTYDLFAWYADSLARMGRDAEAVDWSYKSLAIVPKLVDVRGKLAKLLVAQGKPYEALSLLESFDADAAAGGHPGYFEGQRIAIESVLTTGAAGASAGSEAKSLRLPAFGSHFYAPVALGSGRSQAFLVDTGATVTTVTPELLDESKAEYRVLQPVVTMTTADGRKVTAQGIRIASMTVGPYVLHDVPAVRCVHCIALLGQSSLSHFDLRSSRAQGVEFLTMTPRGGA</sequence>
<feature type="region of interest" description="Disordered" evidence="1">
    <location>
        <begin position="1"/>
        <end position="34"/>
    </location>
</feature>
<keyword evidence="3" id="KW-1185">Reference proteome</keyword>
<evidence type="ECO:0000313" key="3">
    <source>
        <dbReference type="Proteomes" id="UP001139353"/>
    </source>
</evidence>
<feature type="compositionally biased region" description="Pro residues" evidence="1">
    <location>
        <begin position="1"/>
        <end position="14"/>
    </location>
</feature>
<dbReference type="EMBL" id="JAJLJH010000001">
    <property type="protein sequence ID" value="MCK9685315.1"/>
    <property type="molecule type" value="Genomic_DNA"/>
</dbReference>
<evidence type="ECO:0000313" key="2">
    <source>
        <dbReference type="EMBL" id="MCK9685315.1"/>
    </source>
</evidence>
<proteinExistence type="predicted"/>
<dbReference type="RefSeq" id="WP_275681322.1">
    <property type="nucleotide sequence ID" value="NZ_JAJLJH010000001.1"/>
</dbReference>
<dbReference type="InterPro" id="IPR021109">
    <property type="entry name" value="Peptidase_aspartic_dom_sf"/>
</dbReference>
<accession>A0A9X1YI56</accession>
<dbReference type="Gene3D" id="2.40.70.10">
    <property type="entry name" value="Acid Proteases"/>
    <property type="match status" value="1"/>
</dbReference>
<keyword evidence="2" id="KW-0645">Protease</keyword>
<keyword evidence="2" id="KW-0378">Hydrolase</keyword>
<organism evidence="2 3">
    <name type="scientific">Scleromatobacter humisilvae</name>
    <dbReference type="NCBI Taxonomy" id="2897159"/>
    <lineage>
        <taxon>Bacteria</taxon>
        <taxon>Pseudomonadati</taxon>
        <taxon>Pseudomonadota</taxon>
        <taxon>Betaproteobacteria</taxon>
        <taxon>Burkholderiales</taxon>
        <taxon>Sphaerotilaceae</taxon>
        <taxon>Scleromatobacter</taxon>
    </lineage>
</organism>
<dbReference type="AlphaFoldDB" id="A0A9X1YI56"/>
<reference evidence="2" key="1">
    <citation type="submission" date="2021-11" db="EMBL/GenBank/DDBJ databases">
        <title>BS-T2-15 a new species belonging to the Comamonadaceae family isolated from the soil of a French oak forest.</title>
        <authorList>
            <person name="Mieszkin S."/>
            <person name="Alain K."/>
        </authorList>
    </citation>
    <scope>NUCLEOTIDE SEQUENCE</scope>
    <source>
        <strain evidence="2">BS-T2-15</strain>
    </source>
</reference>
<dbReference type="PROSITE" id="PS00141">
    <property type="entry name" value="ASP_PROTEASE"/>
    <property type="match status" value="1"/>
</dbReference>
<dbReference type="Pfam" id="PF13975">
    <property type="entry name" value="gag-asp_proteas"/>
    <property type="match status" value="1"/>
</dbReference>
<dbReference type="CDD" id="cd05483">
    <property type="entry name" value="retropepsin_like_bacteria"/>
    <property type="match status" value="1"/>
</dbReference>
<dbReference type="Proteomes" id="UP001139353">
    <property type="component" value="Unassembled WGS sequence"/>
</dbReference>
<dbReference type="InterPro" id="IPR034122">
    <property type="entry name" value="Retropepsin-like_bacterial"/>
</dbReference>
<dbReference type="InterPro" id="IPR011990">
    <property type="entry name" value="TPR-like_helical_dom_sf"/>
</dbReference>
<dbReference type="InterPro" id="IPR001969">
    <property type="entry name" value="Aspartic_peptidase_AS"/>
</dbReference>
<dbReference type="GO" id="GO:0004190">
    <property type="term" value="F:aspartic-type endopeptidase activity"/>
    <property type="evidence" value="ECO:0007669"/>
    <property type="project" value="InterPro"/>
</dbReference>
<name>A0A9X1YI56_9BURK</name>
<dbReference type="SUPFAM" id="SSF50630">
    <property type="entry name" value="Acid proteases"/>
    <property type="match status" value="1"/>
</dbReference>
<dbReference type="SUPFAM" id="SSF48452">
    <property type="entry name" value="TPR-like"/>
    <property type="match status" value="1"/>
</dbReference>
<evidence type="ECO:0000256" key="1">
    <source>
        <dbReference type="SAM" id="MobiDB-lite"/>
    </source>
</evidence>
<dbReference type="Gene3D" id="1.25.40.10">
    <property type="entry name" value="Tetratricopeptide repeat domain"/>
    <property type="match status" value="1"/>
</dbReference>
<comment type="caution">
    <text evidence="2">The sequence shown here is derived from an EMBL/GenBank/DDBJ whole genome shotgun (WGS) entry which is preliminary data.</text>
</comment>
<gene>
    <name evidence="2" type="ORF">LPC04_06255</name>
</gene>
<protein>
    <submittedName>
        <fullName evidence="2">Retroviral-like aspartic protease family protein</fullName>
    </submittedName>
</protein>